<evidence type="ECO:0000256" key="1">
    <source>
        <dbReference type="ARBA" id="ARBA00009437"/>
    </source>
</evidence>
<evidence type="ECO:0000313" key="7">
    <source>
        <dbReference type="Proteomes" id="UP000886824"/>
    </source>
</evidence>
<evidence type="ECO:0000256" key="4">
    <source>
        <dbReference type="ARBA" id="ARBA00023163"/>
    </source>
</evidence>
<protein>
    <submittedName>
        <fullName evidence="6">LysR family transcriptional regulator</fullName>
    </submittedName>
</protein>
<dbReference type="GO" id="GO:0005829">
    <property type="term" value="C:cytosol"/>
    <property type="evidence" value="ECO:0007669"/>
    <property type="project" value="TreeGrafter"/>
</dbReference>
<dbReference type="GO" id="GO:0003700">
    <property type="term" value="F:DNA-binding transcription factor activity"/>
    <property type="evidence" value="ECO:0007669"/>
    <property type="project" value="InterPro"/>
</dbReference>
<dbReference type="GO" id="GO:0003677">
    <property type="term" value="F:DNA binding"/>
    <property type="evidence" value="ECO:0007669"/>
    <property type="project" value="UniProtKB-KW"/>
</dbReference>
<dbReference type="PANTHER" id="PTHR30419:SF8">
    <property type="entry name" value="NITROGEN ASSIMILATION TRANSCRIPTIONAL ACTIVATOR-RELATED"/>
    <property type="match status" value="1"/>
</dbReference>
<dbReference type="Proteomes" id="UP000886824">
    <property type="component" value="Unassembled WGS sequence"/>
</dbReference>
<dbReference type="Gene3D" id="3.40.190.290">
    <property type="match status" value="1"/>
</dbReference>
<dbReference type="FunFam" id="1.10.10.10:FF:000001">
    <property type="entry name" value="LysR family transcriptional regulator"/>
    <property type="match status" value="1"/>
</dbReference>
<organism evidence="6 7">
    <name type="scientific">Candidatus Intestinimonas merdavium</name>
    <dbReference type="NCBI Taxonomy" id="2838622"/>
    <lineage>
        <taxon>Bacteria</taxon>
        <taxon>Bacillati</taxon>
        <taxon>Bacillota</taxon>
        <taxon>Clostridia</taxon>
        <taxon>Eubacteriales</taxon>
        <taxon>Intestinimonas</taxon>
    </lineage>
</organism>
<dbReference type="Gene3D" id="1.10.10.10">
    <property type="entry name" value="Winged helix-like DNA-binding domain superfamily/Winged helix DNA-binding domain"/>
    <property type="match status" value="1"/>
</dbReference>
<evidence type="ECO:0000259" key="5">
    <source>
        <dbReference type="PROSITE" id="PS50931"/>
    </source>
</evidence>
<keyword evidence="4" id="KW-0804">Transcription</keyword>
<dbReference type="InterPro" id="IPR036388">
    <property type="entry name" value="WH-like_DNA-bd_sf"/>
</dbReference>
<accession>A0A9D2CEM2</accession>
<dbReference type="EMBL" id="DXCX01000070">
    <property type="protein sequence ID" value="HIY73634.1"/>
    <property type="molecule type" value="Genomic_DNA"/>
</dbReference>
<keyword evidence="3" id="KW-0238">DNA-binding</keyword>
<dbReference type="InterPro" id="IPR050950">
    <property type="entry name" value="HTH-type_LysR_regulators"/>
</dbReference>
<dbReference type="PRINTS" id="PR00039">
    <property type="entry name" value="HTHLYSR"/>
</dbReference>
<gene>
    <name evidence="6" type="ORF">H9826_06655</name>
</gene>
<comment type="similarity">
    <text evidence="1">Belongs to the LysR transcriptional regulatory family.</text>
</comment>
<dbReference type="SUPFAM" id="SSF46785">
    <property type="entry name" value="Winged helix' DNA-binding domain"/>
    <property type="match status" value="1"/>
</dbReference>
<reference evidence="6" key="2">
    <citation type="submission" date="2021-04" db="EMBL/GenBank/DDBJ databases">
        <authorList>
            <person name="Gilroy R."/>
        </authorList>
    </citation>
    <scope>NUCLEOTIDE SEQUENCE</scope>
    <source>
        <strain evidence="6">CHK33-7979</strain>
    </source>
</reference>
<dbReference type="AlphaFoldDB" id="A0A9D2CEM2"/>
<comment type="caution">
    <text evidence="6">The sequence shown here is derived from an EMBL/GenBank/DDBJ whole genome shotgun (WGS) entry which is preliminary data.</text>
</comment>
<sequence>MKRVQLEYFVRVVEEKSFTRAAEKLFISQPALSKSIRSLEKELDVTLFKRDPRELSLTSEGEWVYHYAVDILNYWQMRTSELMALLGQVRGILRFGLPPSVGSVFFSKIMYEYGLKYPQVDLQIFEGTSKKVEAMVMGDQIDLGVVIEPYDNPHMRLKTVYRSEVVLVVSQKHRLAKRDVVDFAEIKDEPMLIVSKDYMFHDQILAHCKQAGFLPNITFTTSQWDLLLEMAAEDQGVTLMGRPVAEKLYSDRIKCISLKNPEFPWTLGLISKKCKPLSGPAKSFWDFCGEI</sequence>
<evidence type="ECO:0000256" key="2">
    <source>
        <dbReference type="ARBA" id="ARBA00023015"/>
    </source>
</evidence>
<evidence type="ECO:0000256" key="3">
    <source>
        <dbReference type="ARBA" id="ARBA00023125"/>
    </source>
</evidence>
<dbReference type="Pfam" id="PF03466">
    <property type="entry name" value="LysR_substrate"/>
    <property type="match status" value="1"/>
</dbReference>
<evidence type="ECO:0000313" key="6">
    <source>
        <dbReference type="EMBL" id="HIY73634.1"/>
    </source>
</evidence>
<dbReference type="InterPro" id="IPR036390">
    <property type="entry name" value="WH_DNA-bd_sf"/>
</dbReference>
<dbReference type="SUPFAM" id="SSF53850">
    <property type="entry name" value="Periplasmic binding protein-like II"/>
    <property type="match status" value="1"/>
</dbReference>
<dbReference type="Pfam" id="PF00126">
    <property type="entry name" value="HTH_1"/>
    <property type="match status" value="1"/>
</dbReference>
<dbReference type="InterPro" id="IPR005119">
    <property type="entry name" value="LysR_subst-bd"/>
</dbReference>
<dbReference type="PANTHER" id="PTHR30419">
    <property type="entry name" value="HTH-TYPE TRANSCRIPTIONAL REGULATOR YBHD"/>
    <property type="match status" value="1"/>
</dbReference>
<reference evidence="6" key="1">
    <citation type="journal article" date="2021" name="PeerJ">
        <title>Extensive microbial diversity within the chicken gut microbiome revealed by metagenomics and culture.</title>
        <authorList>
            <person name="Gilroy R."/>
            <person name="Ravi A."/>
            <person name="Getino M."/>
            <person name="Pursley I."/>
            <person name="Horton D.L."/>
            <person name="Alikhan N.F."/>
            <person name="Baker D."/>
            <person name="Gharbi K."/>
            <person name="Hall N."/>
            <person name="Watson M."/>
            <person name="Adriaenssens E.M."/>
            <person name="Foster-Nyarko E."/>
            <person name="Jarju S."/>
            <person name="Secka A."/>
            <person name="Antonio M."/>
            <person name="Oren A."/>
            <person name="Chaudhuri R.R."/>
            <person name="La Ragione R."/>
            <person name="Hildebrand F."/>
            <person name="Pallen M.J."/>
        </authorList>
    </citation>
    <scope>NUCLEOTIDE SEQUENCE</scope>
    <source>
        <strain evidence="6">CHK33-7979</strain>
    </source>
</reference>
<name>A0A9D2CEM2_9FIRM</name>
<feature type="domain" description="HTH lysR-type" evidence="5">
    <location>
        <begin position="1"/>
        <end position="58"/>
    </location>
</feature>
<keyword evidence="2" id="KW-0805">Transcription regulation</keyword>
<proteinExistence type="inferred from homology"/>
<dbReference type="InterPro" id="IPR000847">
    <property type="entry name" value="LysR_HTH_N"/>
</dbReference>
<dbReference type="PROSITE" id="PS50931">
    <property type="entry name" value="HTH_LYSR"/>
    <property type="match status" value="1"/>
</dbReference>